<evidence type="ECO:0000313" key="5">
    <source>
        <dbReference type="EMBL" id="CAJ0956352.1"/>
    </source>
</evidence>
<feature type="domain" description="MADF" evidence="3">
    <location>
        <begin position="43"/>
        <end position="146"/>
    </location>
</feature>
<dbReference type="PROSITE" id="PS51031">
    <property type="entry name" value="BESS"/>
    <property type="match status" value="1"/>
</dbReference>
<evidence type="ECO:0000256" key="1">
    <source>
        <dbReference type="PROSITE-ProRule" id="PRU00371"/>
    </source>
</evidence>
<dbReference type="Proteomes" id="UP001176940">
    <property type="component" value="Unassembled WGS sequence"/>
</dbReference>
<evidence type="ECO:0008006" key="7">
    <source>
        <dbReference type="Google" id="ProtNLM"/>
    </source>
</evidence>
<keyword evidence="6" id="KW-1185">Reference proteome</keyword>
<dbReference type="EMBL" id="CAUEEQ010041776">
    <property type="protein sequence ID" value="CAJ0956352.1"/>
    <property type="molecule type" value="Genomic_DNA"/>
</dbReference>
<organism evidence="5 6">
    <name type="scientific">Ranitomeya imitator</name>
    <name type="common">mimic poison frog</name>
    <dbReference type="NCBI Taxonomy" id="111125"/>
    <lineage>
        <taxon>Eukaryota</taxon>
        <taxon>Metazoa</taxon>
        <taxon>Chordata</taxon>
        <taxon>Craniata</taxon>
        <taxon>Vertebrata</taxon>
        <taxon>Euteleostomi</taxon>
        <taxon>Amphibia</taxon>
        <taxon>Batrachia</taxon>
        <taxon>Anura</taxon>
        <taxon>Neobatrachia</taxon>
        <taxon>Hyloidea</taxon>
        <taxon>Dendrobatidae</taxon>
        <taxon>Dendrobatinae</taxon>
        <taxon>Ranitomeya</taxon>
    </lineage>
</organism>
<gene>
    <name evidence="5" type="ORF">RIMI_LOCUS15500013</name>
</gene>
<proteinExistence type="predicted"/>
<sequence length="267" mass="30648">MRPPFWKMAAPKEKTDGTPAGSASAARGLAEMKSSRLIVDTDLLICEVKKRPAVYDQQEDNYSDRTKKQRCWDEICTVLVPGWEESSQLERNCKAKEIQTRWRSLKDCFRRELHLQKKESRSGLSPSKRKRYMFYDQLTFLEPTLMRRSSSGKASDTQESPKSEGSDSEPPQSPLPERVAQIPDPPRIKRNKSGGSGLSDFESQIISMVDCLKKKKDNEKDEDYLFVQSLLPYLKKVPEEKKIDLQIDILQLVKTYMQPTGSQPLLE</sequence>
<feature type="domain" description="BESS" evidence="4">
    <location>
        <begin position="220"/>
        <end position="259"/>
    </location>
</feature>
<dbReference type="SMART" id="SM00595">
    <property type="entry name" value="MADF"/>
    <property type="match status" value="1"/>
</dbReference>
<comment type="subcellular location">
    <subcellularLocation>
        <location evidence="1">Nucleus</location>
    </subcellularLocation>
</comment>
<accession>A0ABN9M1B8</accession>
<feature type="region of interest" description="Disordered" evidence="2">
    <location>
        <begin position="146"/>
        <end position="199"/>
    </location>
</feature>
<dbReference type="Pfam" id="PF10545">
    <property type="entry name" value="MADF_DNA_bdg"/>
    <property type="match status" value="1"/>
</dbReference>
<dbReference type="PANTHER" id="PTHR12243">
    <property type="entry name" value="MADF DOMAIN TRANSCRIPTION FACTOR"/>
    <property type="match status" value="1"/>
</dbReference>
<comment type="caution">
    <text evidence="5">The sequence shown here is derived from an EMBL/GenBank/DDBJ whole genome shotgun (WGS) entry which is preliminary data.</text>
</comment>
<evidence type="ECO:0000259" key="4">
    <source>
        <dbReference type="PROSITE" id="PS51031"/>
    </source>
</evidence>
<dbReference type="PANTHER" id="PTHR12243:SF69">
    <property type="entry name" value="SI:CH73-59F11.3"/>
    <property type="match status" value="1"/>
</dbReference>
<dbReference type="Pfam" id="PF02944">
    <property type="entry name" value="BESS"/>
    <property type="match status" value="1"/>
</dbReference>
<name>A0ABN9M1B8_9NEOB</name>
<keyword evidence="1" id="KW-0539">Nucleus</keyword>
<dbReference type="InterPro" id="IPR039353">
    <property type="entry name" value="TF_Adf1"/>
</dbReference>
<dbReference type="PROSITE" id="PS51029">
    <property type="entry name" value="MADF"/>
    <property type="match status" value="1"/>
</dbReference>
<evidence type="ECO:0000259" key="3">
    <source>
        <dbReference type="PROSITE" id="PS51029"/>
    </source>
</evidence>
<dbReference type="InterPro" id="IPR006578">
    <property type="entry name" value="MADF-dom"/>
</dbReference>
<feature type="region of interest" description="Disordered" evidence="2">
    <location>
        <begin position="1"/>
        <end position="25"/>
    </location>
</feature>
<evidence type="ECO:0000256" key="2">
    <source>
        <dbReference type="SAM" id="MobiDB-lite"/>
    </source>
</evidence>
<dbReference type="InterPro" id="IPR004210">
    <property type="entry name" value="BESS_motif"/>
</dbReference>
<protein>
    <recommendedName>
        <fullName evidence="7">MADF domain-containing protein</fullName>
    </recommendedName>
</protein>
<reference evidence="5" key="1">
    <citation type="submission" date="2023-07" db="EMBL/GenBank/DDBJ databases">
        <authorList>
            <person name="Stuckert A."/>
        </authorList>
    </citation>
    <scope>NUCLEOTIDE SEQUENCE</scope>
</reference>
<feature type="compositionally biased region" description="Polar residues" evidence="2">
    <location>
        <begin position="147"/>
        <end position="158"/>
    </location>
</feature>
<evidence type="ECO:0000313" key="6">
    <source>
        <dbReference type="Proteomes" id="UP001176940"/>
    </source>
</evidence>